<dbReference type="InterPro" id="IPR020841">
    <property type="entry name" value="PKS_Beta-ketoAc_synthase_dom"/>
</dbReference>
<evidence type="ECO:0000256" key="3">
    <source>
        <dbReference type="ARBA" id="ARBA00023268"/>
    </source>
</evidence>
<evidence type="ECO:0000256" key="2">
    <source>
        <dbReference type="ARBA" id="ARBA00022679"/>
    </source>
</evidence>
<protein>
    <submittedName>
        <fullName evidence="6">Beta-ketoacyl synthase N-terminal-like domain-containing protein</fullName>
    </submittedName>
</protein>
<keyword evidence="2" id="KW-0808">Transferase</keyword>
<reference evidence="6 7" key="1">
    <citation type="submission" date="2024-10" db="EMBL/GenBank/DDBJ databases">
        <title>The Natural Products Discovery Center: Release of the First 8490 Sequenced Strains for Exploring Actinobacteria Biosynthetic Diversity.</title>
        <authorList>
            <person name="Kalkreuter E."/>
            <person name="Kautsar S.A."/>
            <person name="Yang D."/>
            <person name="Bader C.D."/>
            <person name="Teijaro C.N."/>
            <person name="Fluegel L."/>
            <person name="Davis C.M."/>
            <person name="Simpson J.R."/>
            <person name="Lauterbach L."/>
            <person name="Steele A.D."/>
            <person name="Gui C."/>
            <person name="Meng S."/>
            <person name="Li G."/>
            <person name="Viehrig K."/>
            <person name="Ye F."/>
            <person name="Su P."/>
            <person name="Kiefer A.F."/>
            <person name="Nichols A."/>
            <person name="Cepeda A.J."/>
            <person name="Yan W."/>
            <person name="Fan B."/>
            <person name="Jiang Y."/>
            <person name="Adhikari A."/>
            <person name="Zheng C.-J."/>
            <person name="Schuster L."/>
            <person name="Cowan T.M."/>
            <person name="Smanski M.J."/>
            <person name="Chevrette M.G."/>
            <person name="De Carvalho L.P.S."/>
            <person name="Shen B."/>
        </authorList>
    </citation>
    <scope>NUCLEOTIDE SEQUENCE [LARGE SCALE GENOMIC DNA]</scope>
    <source>
        <strain evidence="6 7">NPDC003040</strain>
    </source>
</reference>
<comment type="cofactor">
    <cofactor evidence="1">
        <name>pantetheine 4'-phosphate</name>
        <dbReference type="ChEBI" id="CHEBI:47942"/>
    </cofactor>
</comment>
<sequence>MVSVGNNDRLREYLRRATTELQQAKRRLRTIEAQSTEPVAIVGMACRFPGGVNSPEDLWRLLSEGSDVASEYPADRGWDEFIDLVTQGNRPPDLSVPGGFLYDAVRFDADFFGISPREAVTMSPQQRVLIEVAWEAVERAGIASSTLRGREVGVFAGINNEDYGTMIMLSGTDIVHFSTSCAPSVLSGRVSYILGLEGPSVTVDTACSSSLVTLHMAVHSLRSGECELALAGGSTVMATPTTILGFAANQGLSSDGRCRSFSDSADGVGWGEGVGVLVLERLSDARRNGRRVLAVV</sequence>
<dbReference type="SUPFAM" id="SSF53901">
    <property type="entry name" value="Thiolase-like"/>
    <property type="match status" value="1"/>
</dbReference>
<evidence type="ECO:0000259" key="5">
    <source>
        <dbReference type="PROSITE" id="PS52004"/>
    </source>
</evidence>
<proteinExistence type="predicted"/>
<keyword evidence="7" id="KW-1185">Reference proteome</keyword>
<evidence type="ECO:0000256" key="4">
    <source>
        <dbReference type="SAM" id="Coils"/>
    </source>
</evidence>
<gene>
    <name evidence="6" type="ORF">ACFYV7_40490</name>
</gene>
<dbReference type="RefSeq" id="WP_387726640.1">
    <property type="nucleotide sequence ID" value="NZ_JBIAPI010000021.1"/>
</dbReference>
<dbReference type="PANTHER" id="PTHR43775">
    <property type="entry name" value="FATTY ACID SYNTHASE"/>
    <property type="match status" value="1"/>
</dbReference>
<dbReference type="InterPro" id="IPR036299">
    <property type="entry name" value="Polyketide_synth_docking_sf"/>
</dbReference>
<organism evidence="6 7">
    <name type="scientific">Nocardia suismassiliense</name>
    <dbReference type="NCBI Taxonomy" id="2077092"/>
    <lineage>
        <taxon>Bacteria</taxon>
        <taxon>Bacillati</taxon>
        <taxon>Actinomycetota</taxon>
        <taxon>Actinomycetes</taxon>
        <taxon>Mycobacteriales</taxon>
        <taxon>Nocardiaceae</taxon>
        <taxon>Nocardia</taxon>
    </lineage>
</organism>
<evidence type="ECO:0000256" key="1">
    <source>
        <dbReference type="ARBA" id="ARBA00001957"/>
    </source>
</evidence>
<dbReference type="Proteomes" id="UP001601948">
    <property type="component" value="Unassembled WGS sequence"/>
</dbReference>
<evidence type="ECO:0000313" key="7">
    <source>
        <dbReference type="Proteomes" id="UP001601948"/>
    </source>
</evidence>
<evidence type="ECO:0000313" key="6">
    <source>
        <dbReference type="EMBL" id="MFF3229126.1"/>
    </source>
</evidence>
<keyword evidence="4" id="KW-0175">Coiled coil</keyword>
<dbReference type="Gene3D" id="3.40.47.10">
    <property type="match status" value="1"/>
</dbReference>
<dbReference type="PANTHER" id="PTHR43775:SF51">
    <property type="entry name" value="INACTIVE PHENOLPHTHIOCEROL SYNTHESIS POLYKETIDE SYNTHASE TYPE I PKS1-RELATED"/>
    <property type="match status" value="1"/>
</dbReference>
<dbReference type="Pfam" id="PF00109">
    <property type="entry name" value="ketoacyl-synt"/>
    <property type="match status" value="1"/>
</dbReference>
<accession>A0ABW6R6G4</accession>
<feature type="domain" description="Ketosynthase family 3 (KS3)" evidence="5">
    <location>
        <begin position="36"/>
        <end position="296"/>
    </location>
</feature>
<dbReference type="SMART" id="SM00825">
    <property type="entry name" value="PKS_KS"/>
    <property type="match status" value="1"/>
</dbReference>
<dbReference type="PROSITE" id="PS00606">
    <property type="entry name" value="KS3_1"/>
    <property type="match status" value="1"/>
</dbReference>
<dbReference type="InterPro" id="IPR015083">
    <property type="entry name" value="NorB/c/GfsB-D-like_docking"/>
</dbReference>
<dbReference type="SUPFAM" id="SSF101173">
    <property type="entry name" value="Docking domain B of the erythromycin polyketide synthase (DEBS)"/>
    <property type="match status" value="1"/>
</dbReference>
<feature type="non-terminal residue" evidence="6">
    <location>
        <position position="296"/>
    </location>
</feature>
<dbReference type="PROSITE" id="PS52004">
    <property type="entry name" value="KS3_2"/>
    <property type="match status" value="1"/>
</dbReference>
<dbReference type="Pfam" id="PF08990">
    <property type="entry name" value="Docking"/>
    <property type="match status" value="1"/>
</dbReference>
<name>A0ABW6R6G4_9NOCA</name>
<dbReference type="InterPro" id="IPR014030">
    <property type="entry name" value="Ketoacyl_synth_N"/>
</dbReference>
<keyword evidence="3" id="KW-0511">Multifunctional enzyme</keyword>
<dbReference type="InterPro" id="IPR050091">
    <property type="entry name" value="PKS_NRPS_Biosynth_Enz"/>
</dbReference>
<dbReference type="InterPro" id="IPR016039">
    <property type="entry name" value="Thiolase-like"/>
</dbReference>
<feature type="coiled-coil region" evidence="4">
    <location>
        <begin position="7"/>
        <end position="34"/>
    </location>
</feature>
<comment type="caution">
    <text evidence="6">The sequence shown here is derived from an EMBL/GenBank/DDBJ whole genome shotgun (WGS) entry which is preliminary data.</text>
</comment>
<dbReference type="EMBL" id="JBIAPI010000021">
    <property type="protein sequence ID" value="MFF3229126.1"/>
    <property type="molecule type" value="Genomic_DNA"/>
</dbReference>
<dbReference type="InterPro" id="IPR018201">
    <property type="entry name" value="Ketoacyl_synth_AS"/>
</dbReference>
<dbReference type="CDD" id="cd00833">
    <property type="entry name" value="PKS"/>
    <property type="match status" value="1"/>
</dbReference>